<name>A2FMQ0_TRIV3</name>
<dbReference type="RefSeq" id="XP_001306737.1">
    <property type="nucleotide sequence ID" value="XM_001306736.1"/>
</dbReference>
<sequence length="396" mass="45377">MSLSPEETRQYVDALVAGGSLAKIPVEYHPQLLMPLSAAKNEAIVAGNAAQVKRIQVLMKSLKLGTDRTTSARRQKTIVRSTSRSTTVDEPISPLVDELMDGRPTETVDDSQLAEVIQGLKDKIEDLKLVADYRGLQHAENLIQELNSRKYEATYAAAKITMLAQIQDQLNLTQMKLQETQDYWNQKLAETDQEYQAEREALINDQQKELEENNNSFPFTLPANFRKLSPQVLQLRDQEKHLFYSKRYEDAIFYRDRADKLELEEMEVQRAKFNRAFEARRKQLIETQKSQLECFEKRWERKKLRIQMDANAEINPLKIAESKLQDRINRIDSEIEGSSHTATTSGRITSRAGGMTTTPLKRSSLRATPASVNPRIRNYAAIKMTPRGSSRAQQRY</sequence>
<reference evidence="2" key="1">
    <citation type="submission" date="2006-10" db="EMBL/GenBank/DDBJ databases">
        <authorList>
            <person name="Amadeo P."/>
            <person name="Zhao Q."/>
            <person name="Wortman J."/>
            <person name="Fraser-Liggett C."/>
            <person name="Carlton J."/>
        </authorList>
    </citation>
    <scope>NUCLEOTIDE SEQUENCE</scope>
    <source>
        <strain evidence="2">G3</strain>
    </source>
</reference>
<dbReference type="AlphaFoldDB" id="A2FMQ0"/>
<feature type="region of interest" description="Disordered" evidence="1">
    <location>
        <begin position="336"/>
        <end position="368"/>
    </location>
</feature>
<organism evidence="2 3">
    <name type="scientific">Trichomonas vaginalis (strain ATCC PRA-98 / G3)</name>
    <dbReference type="NCBI Taxonomy" id="412133"/>
    <lineage>
        <taxon>Eukaryota</taxon>
        <taxon>Metamonada</taxon>
        <taxon>Parabasalia</taxon>
        <taxon>Trichomonadida</taxon>
        <taxon>Trichomonadidae</taxon>
        <taxon>Trichomonas</taxon>
    </lineage>
</organism>
<dbReference type="Proteomes" id="UP000001542">
    <property type="component" value="Unassembled WGS sequence"/>
</dbReference>
<proteinExistence type="predicted"/>
<dbReference type="InParanoid" id="A2FMQ0"/>
<dbReference type="OrthoDB" id="10265858at2759"/>
<dbReference type="KEGG" id="tva:4751530"/>
<gene>
    <name evidence="2" type="ORF">TVAG_054120</name>
</gene>
<dbReference type="VEuPathDB" id="TrichDB:TVAG_054120"/>
<reference evidence="2" key="2">
    <citation type="journal article" date="2007" name="Science">
        <title>Draft genome sequence of the sexually transmitted pathogen Trichomonas vaginalis.</title>
        <authorList>
            <person name="Carlton J.M."/>
            <person name="Hirt R.P."/>
            <person name="Silva J.C."/>
            <person name="Delcher A.L."/>
            <person name="Schatz M."/>
            <person name="Zhao Q."/>
            <person name="Wortman J.R."/>
            <person name="Bidwell S.L."/>
            <person name="Alsmark U.C.M."/>
            <person name="Besteiro S."/>
            <person name="Sicheritz-Ponten T."/>
            <person name="Noel C.J."/>
            <person name="Dacks J.B."/>
            <person name="Foster P.G."/>
            <person name="Simillion C."/>
            <person name="Van de Peer Y."/>
            <person name="Miranda-Saavedra D."/>
            <person name="Barton G.J."/>
            <person name="Westrop G.D."/>
            <person name="Mueller S."/>
            <person name="Dessi D."/>
            <person name="Fiori P.L."/>
            <person name="Ren Q."/>
            <person name="Paulsen I."/>
            <person name="Zhang H."/>
            <person name="Bastida-Corcuera F.D."/>
            <person name="Simoes-Barbosa A."/>
            <person name="Brown M.T."/>
            <person name="Hayes R.D."/>
            <person name="Mukherjee M."/>
            <person name="Okumura C.Y."/>
            <person name="Schneider R."/>
            <person name="Smith A.J."/>
            <person name="Vanacova S."/>
            <person name="Villalvazo M."/>
            <person name="Haas B.J."/>
            <person name="Pertea M."/>
            <person name="Feldblyum T.V."/>
            <person name="Utterback T.R."/>
            <person name="Shu C.L."/>
            <person name="Osoegawa K."/>
            <person name="de Jong P.J."/>
            <person name="Hrdy I."/>
            <person name="Horvathova L."/>
            <person name="Zubacova Z."/>
            <person name="Dolezal P."/>
            <person name="Malik S.B."/>
            <person name="Logsdon J.M. Jr."/>
            <person name="Henze K."/>
            <person name="Gupta A."/>
            <person name="Wang C.C."/>
            <person name="Dunne R.L."/>
            <person name="Upcroft J.A."/>
            <person name="Upcroft P."/>
            <person name="White O."/>
            <person name="Salzberg S.L."/>
            <person name="Tang P."/>
            <person name="Chiu C.-H."/>
            <person name="Lee Y.-S."/>
            <person name="Embley T.M."/>
            <person name="Coombs G.H."/>
            <person name="Mottram J.C."/>
            <person name="Tachezy J."/>
            <person name="Fraser-Liggett C.M."/>
            <person name="Johnson P.J."/>
        </authorList>
    </citation>
    <scope>NUCLEOTIDE SEQUENCE [LARGE SCALE GENOMIC DNA]</scope>
    <source>
        <strain evidence="2">G3</strain>
    </source>
</reference>
<dbReference type="SMR" id="A2FMQ0"/>
<protein>
    <submittedName>
        <fullName evidence="2">Uncharacterized protein</fullName>
    </submittedName>
</protein>
<keyword evidence="3" id="KW-1185">Reference proteome</keyword>
<feature type="compositionally biased region" description="Polar residues" evidence="1">
    <location>
        <begin position="336"/>
        <end position="348"/>
    </location>
</feature>
<dbReference type="OMA" id="NEFNEIW"/>
<dbReference type="EMBL" id="DS113891">
    <property type="protein sequence ID" value="EAX93807.1"/>
    <property type="molecule type" value="Genomic_DNA"/>
</dbReference>
<dbReference type="PANTHER" id="PTHR47026">
    <property type="entry name" value="PIGMENTOSA GTPASE REGULATOR-LIKE PROTEIN, PUTATIVE-RELATED"/>
    <property type="match status" value="1"/>
</dbReference>
<accession>A2FMQ0</accession>
<evidence type="ECO:0000313" key="3">
    <source>
        <dbReference type="Proteomes" id="UP000001542"/>
    </source>
</evidence>
<evidence type="ECO:0000256" key="1">
    <source>
        <dbReference type="SAM" id="MobiDB-lite"/>
    </source>
</evidence>
<dbReference type="VEuPathDB" id="TrichDB:TVAGG3_0938380"/>
<evidence type="ECO:0000313" key="2">
    <source>
        <dbReference type="EMBL" id="EAX93807.1"/>
    </source>
</evidence>
<dbReference type="PANTHER" id="PTHR47026:SF2">
    <property type="entry name" value="FLAGELLAR ASSOCIATED PROTEIN"/>
    <property type="match status" value="1"/>
</dbReference>